<gene>
    <name evidence="2" type="ORF">SAMN02745691_02100</name>
</gene>
<feature type="transmembrane region" description="Helical" evidence="1">
    <location>
        <begin position="187"/>
        <end position="206"/>
    </location>
</feature>
<sequence length="265" mass="29746">MKLAKKNYLIGPEIYETYRMIAKIFMIIAAAGSAVGVTVDFIFNDKPLIAFLPNLISSSVSAAVGVFGAITLIFAIIERTASEETLNKLHKDLPPEDIEEKPAKAQKPFNKFAIIAGMVVTLLLMILFNQFIDLLRVYYTVNGTGQFVRVINIELFRTYLPYINVLLVLQLLLYVSKLIFGRWTYPLAFGNLLVNLLSLLLLFAILKNTDIIDSELMGKISQLPEEVKNVSEKGIRALFTMLKVIFTVIFALDTAEGFLRRKKGT</sequence>
<dbReference type="EMBL" id="FQYT01000024">
    <property type="protein sequence ID" value="SHJ52139.1"/>
    <property type="molecule type" value="Genomic_DNA"/>
</dbReference>
<dbReference type="AlphaFoldDB" id="A0A1M6JZK8"/>
<protein>
    <submittedName>
        <fullName evidence="2">Uncharacterized protein</fullName>
    </submittedName>
</protein>
<keyword evidence="1" id="KW-0812">Transmembrane</keyword>
<reference evidence="2 3" key="1">
    <citation type="submission" date="2016-11" db="EMBL/GenBank/DDBJ databases">
        <authorList>
            <person name="Jaros S."/>
            <person name="Januszkiewicz K."/>
            <person name="Wedrychowicz H."/>
        </authorList>
    </citation>
    <scope>NUCLEOTIDE SEQUENCE [LARGE SCALE GENOMIC DNA]</scope>
    <source>
        <strain evidence="2 3">DSM 15970</strain>
    </source>
</reference>
<feature type="transmembrane region" description="Helical" evidence="1">
    <location>
        <begin position="112"/>
        <end position="132"/>
    </location>
</feature>
<keyword evidence="3" id="KW-1185">Reference proteome</keyword>
<evidence type="ECO:0000313" key="2">
    <source>
        <dbReference type="EMBL" id="SHJ52139.1"/>
    </source>
</evidence>
<feature type="transmembrane region" description="Helical" evidence="1">
    <location>
        <begin position="234"/>
        <end position="252"/>
    </location>
</feature>
<keyword evidence="1" id="KW-0472">Membrane</keyword>
<keyword evidence="1" id="KW-1133">Transmembrane helix</keyword>
<feature type="transmembrane region" description="Helical" evidence="1">
    <location>
        <begin position="55"/>
        <end position="77"/>
    </location>
</feature>
<evidence type="ECO:0000313" key="3">
    <source>
        <dbReference type="Proteomes" id="UP000184342"/>
    </source>
</evidence>
<dbReference type="Proteomes" id="UP000184342">
    <property type="component" value="Unassembled WGS sequence"/>
</dbReference>
<accession>A0A1M6JZK8</accession>
<feature type="transmembrane region" description="Helical" evidence="1">
    <location>
        <begin position="159"/>
        <end position="180"/>
    </location>
</feature>
<organism evidence="2 3">
    <name type="scientific">Parasporobacterium paucivorans DSM 15970</name>
    <dbReference type="NCBI Taxonomy" id="1122934"/>
    <lineage>
        <taxon>Bacteria</taxon>
        <taxon>Bacillati</taxon>
        <taxon>Bacillota</taxon>
        <taxon>Clostridia</taxon>
        <taxon>Lachnospirales</taxon>
        <taxon>Lachnospiraceae</taxon>
        <taxon>Parasporobacterium</taxon>
    </lineage>
</organism>
<proteinExistence type="predicted"/>
<name>A0A1M6JZK8_9FIRM</name>
<dbReference type="STRING" id="1122934.SAMN02745691_02100"/>
<feature type="transmembrane region" description="Helical" evidence="1">
    <location>
        <begin position="21"/>
        <end position="43"/>
    </location>
</feature>
<evidence type="ECO:0000256" key="1">
    <source>
        <dbReference type="SAM" id="Phobius"/>
    </source>
</evidence>